<gene>
    <name evidence="1" type="ORF">EVA_21417</name>
</gene>
<name>J9F6F5_9ZZZZ</name>
<proteinExistence type="predicted"/>
<organism evidence="1">
    <name type="scientific">gut metagenome</name>
    <dbReference type="NCBI Taxonomy" id="749906"/>
    <lineage>
        <taxon>unclassified sequences</taxon>
        <taxon>metagenomes</taxon>
        <taxon>organismal metagenomes</taxon>
    </lineage>
</organism>
<dbReference type="AlphaFoldDB" id="J9F6F5"/>
<feature type="non-terminal residue" evidence="1">
    <location>
        <position position="1"/>
    </location>
</feature>
<reference evidence="1" key="1">
    <citation type="journal article" date="2012" name="PLoS ONE">
        <title>Gene sets for utilization of primary and secondary nutrition supplies in the distal gut of endangered iberian lynx.</title>
        <authorList>
            <person name="Alcaide M."/>
            <person name="Messina E."/>
            <person name="Richter M."/>
            <person name="Bargiela R."/>
            <person name="Peplies J."/>
            <person name="Huws S.A."/>
            <person name="Newbold C.J."/>
            <person name="Golyshin P.N."/>
            <person name="Simon M.A."/>
            <person name="Lopez G."/>
            <person name="Yakimov M.M."/>
            <person name="Ferrer M."/>
        </authorList>
    </citation>
    <scope>NUCLEOTIDE SEQUENCE</scope>
</reference>
<comment type="caution">
    <text evidence="1">The sequence shown here is derived from an EMBL/GenBank/DDBJ whole genome shotgun (WGS) entry which is preliminary data.</text>
</comment>
<dbReference type="EMBL" id="AMCI01008820">
    <property type="protein sequence ID" value="EJW90476.1"/>
    <property type="molecule type" value="Genomic_DNA"/>
</dbReference>
<accession>J9F6F5</accession>
<protein>
    <submittedName>
        <fullName evidence="1">Uncharacterized protein</fullName>
    </submittedName>
</protein>
<sequence>RKAQKPALSEESTGFLMFELSFVDLLGESHQRNRIDF</sequence>
<evidence type="ECO:0000313" key="1">
    <source>
        <dbReference type="EMBL" id="EJW90476.1"/>
    </source>
</evidence>